<dbReference type="GeneID" id="28829985"/>
<dbReference type="PANTHER" id="PTHR24180">
    <property type="entry name" value="CYCLIN-DEPENDENT KINASE INHIBITOR 2C-RELATED"/>
    <property type="match status" value="1"/>
</dbReference>
<evidence type="ECO:0000256" key="3">
    <source>
        <dbReference type="PROSITE-ProRule" id="PRU00023"/>
    </source>
</evidence>
<dbReference type="PANTHER" id="PTHR24180:SF45">
    <property type="entry name" value="POLY [ADP-RIBOSE] POLYMERASE TANKYRASE"/>
    <property type="match status" value="1"/>
</dbReference>
<organism evidence="5 6">
    <name type="scientific">Mollisia scopiformis</name>
    <name type="common">Conifer needle endophyte fungus</name>
    <name type="synonym">Phialocephala scopiformis</name>
    <dbReference type="NCBI Taxonomy" id="149040"/>
    <lineage>
        <taxon>Eukaryota</taxon>
        <taxon>Fungi</taxon>
        <taxon>Dikarya</taxon>
        <taxon>Ascomycota</taxon>
        <taxon>Pezizomycotina</taxon>
        <taxon>Leotiomycetes</taxon>
        <taxon>Helotiales</taxon>
        <taxon>Mollisiaceae</taxon>
        <taxon>Mollisia</taxon>
    </lineage>
</organism>
<evidence type="ECO:0000313" key="6">
    <source>
        <dbReference type="Proteomes" id="UP000070700"/>
    </source>
</evidence>
<feature type="compositionally biased region" description="Basic and acidic residues" evidence="4">
    <location>
        <begin position="87"/>
        <end position="102"/>
    </location>
</feature>
<proteinExistence type="predicted"/>
<dbReference type="SUPFAM" id="SSF48403">
    <property type="entry name" value="Ankyrin repeat"/>
    <property type="match status" value="1"/>
</dbReference>
<evidence type="ECO:0000256" key="2">
    <source>
        <dbReference type="ARBA" id="ARBA00023043"/>
    </source>
</evidence>
<keyword evidence="1" id="KW-0677">Repeat</keyword>
<evidence type="ECO:0000256" key="4">
    <source>
        <dbReference type="SAM" id="MobiDB-lite"/>
    </source>
</evidence>
<dbReference type="Proteomes" id="UP000070700">
    <property type="component" value="Unassembled WGS sequence"/>
</dbReference>
<evidence type="ECO:0000313" key="5">
    <source>
        <dbReference type="EMBL" id="KUJ13487.1"/>
    </source>
</evidence>
<dbReference type="InParanoid" id="A0A194X0U8"/>
<feature type="region of interest" description="Disordered" evidence="4">
    <location>
        <begin position="87"/>
        <end position="111"/>
    </location>
</feature>
<dbReference type="PROSITE" id="PS50297">
    <property type="entry name" value="ANK_REP_REGION"/>
    <property type="match status" value="1"/>
</dbReference>
<gene>
    <name evidence="5" type="ORF">LY89DRAFT_737466</name>
</gene>
<dbReference type="AlphaFoldDB" id="A0A194X0U8"/>
<dbReference type="RefSeq" id="XP_018067842.1">
    <property type="nucleotide sequence ID" value="XM_018220259.1"/>
</dbReference>
<keyword evidence="2 3" id="KW-0040">ANK repeat</keyword>
<dbReference type="InterPro" id="IPR002110">
    <property type="entry name" value="Ankyrin_rpt"/>
</dbReference>
<reference evidence="5 6" key="1">
    <citation type="submission" date="2015-10" db="EMBL/GenBank/DDBJ databases">
        <title>Full genome of DAOMC 229536 Phialocephala scopiformis, a fungal endophyte of spruce producing the potent anti-insectan compound rugulosin.</title>
        <authorList>
            <consortium name="DOE Joint Genome Institute"/>
            <person name="Walker A.K."/>
            <person name="Frasz S.L."/>
            <person name="Seifert K.A."/>
            <person name="Miller J.D."/>
            <person name="Mondo S.J."/>
            <person name="Labutti K."/>
            <person name="Lipzen A."/>
            <person name="Dockter R."/>
            <person name="Kennedy M."/>
            <person name="Grigoriev I.V."/>
            <person name="Spatafora J.W."/>
        </authorList>
    </citation>
    <scope>NUCLEOTIDE SEQUENCE [LARGE SCALE GENOMIC DNA]</scope>
    <source>
        <strain evidence="5 6">CBS 120377</strain>
    </source>
</reference>
<sequence length="702" mass="78636">MSPNKGGRPRNQWTSCRQRRLIRLYSLTTLDINEIQCVLKAHQFNPSSSDIQKKLRDLLPGDYAKNWRSFRPAKGQPMSRRLDAIRTKRYREQNTPDKRRTSGPEGRNLNSCHVSPSLEIFEGPSTAFRNYLGPNDAIISYQHSTNTEGGLESQIVEPSRLLLDGSSICSNKAAASQPRPSYEPAEQTFLNPVSSNKTRILVVPVARPRDSLPSIRSLQERLKRTGSIIQSIHSVLRFSSTESWRSSISTRSSIISFESLLQTQKAVNSCMSGPSPSSPAAENVTPTSSSTEKTTKQKNRKQQRRKRPAAIKSEYGRAHLSEHEEKVWNDLIKGDAPLGPFDARPEFREMSLKGRPCCGSTLSLQVDAVGGFCPQCGIRQSHRHAISNFKLFSHSINEKDYFNNGMLHFAAACPHWTADEFIIWIREGADIKSVNTSGATFLHILTENLVSEHLPEFLKLVLFIHNLDKLFPHYFDGIKFDLSCRDYHGQTVLHMLFHNPDFLQSIRPEGRSDFEQLVEIMAPDVGVIDNLGRTLGHMLGDRINQASTKLILSTRQETDFITHLKSSPFRKRTWLGWLEATDRVTWVDTNGDTALIALLKTWTGNFDADPRPSWSYKDAASLSFIVKEVVKSGAVVHMRDRAGDTALAIAARRGLRSAVTALLDGGACVNSQNYIGVSIIEGACREIRRAITATMTVSMQGY</sequence>
<dbReference type="KEGG" id="psco:LY89DRAFT_737466"/>
<feature type="repeat" description="ANK" evidence="3">
    <location>
        <begin position="642"/>
        <end position="674"/>
    </location>
</feature>
<protein>
    <submittedName>
        <fullName evidence="5">Uncharacterized protein</fullName>
    </submittedName>
</protein>
<dbReference type="InterPro" id="IPR036770">
    <property type="entry name" value="Ankyrin_rpt-contain_sf"/>
</dbReference>
<dbReference type="InterPro" id="IPR051637">
    <property type="entry name" value="Ank_repeat_dom-contain_49"/>
</dbReference>
<feature type="region of interest" description="Disordered" evidence="4">
    <location>
        <begin position="268"/>
        <end position="316"/>
    </location>
</feature>
<dbReference type="Gene3D" id="1.25.40.20">
    <property type="entry name" value="Ankyrin repeat-containing domain"/>
    <property type="match status" value="1"/>
</dbReference>
<dbReference type="PROSITE" id="PS50088">
    <property type="entry name" value="ANK_REPEAT"/>
    <property type="match status" value="1"/>
</dbReference>
<feature type="compositionally biased region" description="Polar residues" evidence="4">
    <location>
        <begin position="268"/>
        <end position="280"/>
    </location>
</feature>
<dbReference type="OrthoDB" id="194358at2759"/>
<evidence type="ECO:0000256" key="1">
    <source>
        <dbReference type="ARBA" id="ARBA00022737"/>
    </source>
</evidence>
<feature type="compositionally biased region" description="Basic residues" evidence="4">
    <location>
        <begin position="296"/>
        <end position="309"/>
    </location>
</feature>
<name>A0A194X0U8_MOLSC</name>
<accession>A0A194X0U8</accession>
<dbReference type="EMBL" id="KQ947422">
    <property type="protein sequence ID" value="KUJ13487.1"/>
    <property type="molecule type" value="Genomic_DNA"/>
</dbReference>
<keyword evidence="6" id="KW-1185">Reference proteome</keyword>